<dbReference type="AlphaFoldDB" id="A0AA40GB79"/>
<feature type="non-terminal residue" evidence="1">
    <location>
        <position position="1"/>
    </location>
</feature>
<accession>A0AA40GB79</accession>
<proteinExistence type="predicted"/>
<dbReference type="Proteomes" id="UP001177670">
    <property type="component" value="Unassembled WGS sequence"/>
</dbReference>
<gene>
    <name evidence="1" type="ORF">K0M31_007216</name>
</gene>
<dbReference type="EMBL" id="JAHYIQ010000002">
    <property type="protein sequence ID" value="KAK1134426.1"/>
    <property type="molecule type" value="Genomic_DNA"/>
</dbReference>
<evidence type="ECO:0000313" key="2">
    <source>
        <dbReference type="Proteomes" id="UP001177670"/>
    </source>
</evidence>
<keyword evidence="2" id="KW-1185">Reference proteome</keyword>
<sequence length="127" mass="14015">KQEFKSDRSTVCCVTTHASEDTAEPACSIIRQTRHFRNLRNYSIENIGTRSSKVKEDGSPRSMVVLGGTCSRAGEQEQIVDILSQQLRDLAKYFATDRGNGFGKLHYATTSFESSVKGGQGTEPLTH</sequence>
<comment type="caution">
    <text evidence="1">The sequence shown here is derived from an EMBL/GenBank/DDBJ whole genome shotgun (WGS) entry which is preliminary data.</text>
</comment>
<protein>
    <submittedName>
        <fullName evidence="1">Uncharacterized protein</fullName>
    </submittedName>
</protein>
<name>A0AA40GB79_9HYME</name>
<organism evidence="1 2">
    <name type="scientific">Melipona bicolor</name>
    <dbReference type="NCBI Taxonomy" id="60889"/>
    <lineage>
        <taxon>Eukaryota</taxon>
        <taxon>Metazoa</taxon>
        <taxon>Ecdysozoa</taxon>
        <taxon>Arthropoda</taxon>
        <taxon>Hexapoda</taxon>
        <taxon>Insecta</taxon>
        <taxon>Pterygota</taxon>
        <taxon>Neoptera</taxon>
        <taxon>Endopterygota</taxon>
        <taxon>Hymenoptera</taxon>
        <taxon>Apocrita</taxon>
        <taxon>Aculeata</taxon>
        <taxon>Apoidea</taxon>
        <taxon>Anthophila</taxon>
        <taxon>Apidae</taxon>
        <taxon>Melipona</taxon>
    </lineage>
</organism>
<evidence type="ECO:0000313" key="1">
    <source>
        <dbReference type="EMBL" id="KAK1134426.1"/>
    </source>
</evidence>
<reference evidence="1" key="1">
    <citation type="submission" date="2021-10" db="EMBL/GenBank/DDBJ databases">
        <title>Melipona bicolor Genome sequencing and assembly.</title>
        <authorList>
            <person name="Araujo N.S."/>
            <person name="Arias M.C."/>
        </authorList>
    </citation>
    <scope>NUCLEOTIDE SEQUENCE</scope>
    <source>
        <strain evidence="1">USP_2M_L1-L4_2017</strain>
        <tissue evidence="1">Whole body</tissue>
    </source>
</reference>